<protein>
    <submittedName>
        <fullName evidence="2">Uncharacterized protein</fullName>
    </submittedName>
</protein>
<accession>A0AA38PMZ9</accession>
<dbReference type="Proteomes" id="UP001163850">
    <property type="component" value="Unassembled WGS sequence"/>
</dbReference>
<organism evidence="2 3">
    <name type="scientific">Lentinula detonsa</name>
    <dbReference type="NCBI Taxonomy" id="2804962"/>
    <lineage>
        <taxon>Eukaryota</taxon>
        <taxon>Fungi</taxon>
        <taxon>Dikarya</taxon>
        <taxon>Basidiomycota</taxon>
        <taxon>Agaricomycotina</taxon>
        <taxon>Agaricomycetes</taxon>
        <taxon>Agaricomycetidae</taxon>
        <taxon>Agaricales</taxon>
        <taxon>Marasmiineae</taxon>
        <taxon>Omphalotaceae</taxon>
        <taxon>Lentinula</taxon>
    </lineage>
</organism>
<evidence type="ECO:0000256" key="1">
    <source>
        <dbReference type="SAM" id="Coils"/>
    </source>
</evidence>
<evidence type="ECO:0000313" key="2">
    <source>
        <dbReference type="EMBL" id="KAJ3978434.1"/>
    </source>
</evidence>
<proteinExistence type="predicted"/>
<comment type="caution">
    <text evidence="2">The sequence shown here is derived from an EMBL/GenBank/DDBJ whole genome shotgun (WGS) entry which is preliminary data.</text>
</comment>
<dbReference type="AlphaFoldDB" id="A0AA38PMZ9"/>
<dbReference type="EMBL" id="MU803203">
    <property type="protein sequence ID" value="KAJ3978434.1"/>
    <property type="molecule type" value="Genomic_DNA"/>
</dbReference>
<reference evidence="2" key="1">
    <citation type="submission" date="2022-08" db="EMBL/GenBank/DDBJ databases">
        <authorList>
            <consortium name="DOE Joint Genome Institute"/>
            <person name="Min B."/>
            <person name="Riley R."/>
            <person name="Sierra-Patev S."/>
            <person name="Naranjo-Ortiz M."/>
            <person name="Looney B."/>
            <person name="Konkel Z."/>
            <person name="Slot J.C."/>
            <person name="Sakamoto Y."/>
            <person name="Steenwyk J.L."/>
            <person name="Rokas A."/>
            <person name="Carro J."/>
            <person name="Camarero S."/>
            <person name="Ferreira P."/>
            <person name="Molpeceres G."/>
            <person name="Ruiz-Duenas F.J."/>
            <person name="Serrano A."/>
            <person name="Henrissat B."/>
            <person name="Drula E."/>
            <person name="Hughes K.W."/>
            <person name="Mata J.L."/>
            <person name="Ishikawa N.K."/>
            <person name="Vargas-Isla R."/>
            <person name="Ushijima S."/>
            <person name="Smith C.A."/>
            <person name="Ahrendt S."/>
            <person name="Andreopoulos W."/>
            <person name="He G."/>
            <person name="Labutti K."/>
            <person name="Lipzen A."/>
            <person name="Ng V."/>
            <person name="Sandor L."/>
            <person name="Barry K."/>
            <person name="Martinez A.T."/>
            <person name="Xiao Y."/>
            <person name="Gibbons J.G."/>
            <person name="Terashima K."/>
            <person name="Hibbett D.S."/>
            <person name="Grigoriev I.V."/>
        </authorList>
    </citation>
    <scope>NUCLEOTIDE SEQUENCE</scope>
    <source>
        <strain evidence="2">TFB7829</strain>
    </source>
</reference>
<feature type="coiled-coil region" evidence="1">
    <location>
        <begin position="53"/>
        <end position="80"/>
    </location>
</feature>
<keyword evidence="1" id="KW-0175">Coiled coil</keyword>
<evidence type="ECO:0000313" key="3">
    <source>
        <dbReference type="Proteomes" id="UP001163850"/>
    </source>
</evidence>
<name>A0AA38PMZ9_9AGAR</name>
<sequence length="205" mass="23375">MCEKVCLKRLMETSITGLPSPYFLSHGVHPLLPLDVEEATFLLPPPDSVLTTTDLLARRARELQKRVADLEAMRQHVTNNRLEWIRKQSLKYEKSIVEHNFQPGALVLARNTRIAKTFTAKNHMRYMGPLIVIRRNRGGAYIVAELDGTVWRTPVGAFRIIPYLARTSLPLPNLNDFLDISTHDLREMEQSSDVELPDFEIDGAD</sequence>
<gene>
    <name evidence="2" type="ORF">F5890DRAFT_1560344</name>
</gene>